<dbReference type="AlphaFoldDB" id="Q9V0G3"/>
<reference evidence="2" key="1">
    <citation type="submission" date="1999-07" db="EMBL/GenBank/DDBJ databases">
        <authorList>
            <person name="Genoscope"/>
        </authorList>
    </citation>
    <scope>NUCLEOTIDE SEQUENCE</scope>
    <source>
        <strain evidence="2">Orsay</strain>
    </source>
</reference>
<reference evidence="2 4" key="4">
    <citation type="journal article" date="2003" name="Mol. Microbiol.">
        <title>An integrated analysis of the genome of the hyperthermophilic archaeon Pyrococcus abyssi.</title>
        <authorList>
            <person name="Cohen G."/>
            <person name="Barbe V."/>
            <person name="Flament D."/>
            <person name="Galperin M."/>
            <person name="Heilig R."/>
            <person name="Ripp R."/>
            <person name="Lecompte O."/>
            <person name="Prieur D."/>
            <person name="Poch O."/>
            <person name="Quellerou J."/>
            <person name="Thierry J.C."/>
            <person name="Van der Oost J."/>
            <person name="Weissenbach J."/>
            <person name="Zivanovic Y."/>
            <person name="Forterre P."/>
        </authorList>
    </citation>
    <scope>NUCLEOTIDE SEQUENCE [LARGE SCALE GENOMIC DNA]</scope>
    <source>
        <strain evidence="4">GE5 / Orsay</strain>
        <strain evidence="2">Orsay</strain>
    </source>
</reference>
<dbReference type="InterPro" id="IPR010397">
    <property type="entry name" value="DUF996"/>
</dbReference>
<feature type="transmembrane region" description="Helical" evidence="1">
    <location>
        <begin position="143"/>
        <end position="176"/>
    </location>
</feature>
<dbReference type="Proteomes" id="UP000009139">
    <property type="component" value="Chromosome"/>
</dbReference>
<dbReference type="PIR" id="C75128">
    <property type="entry name" value="C75128"/>
</dbReference>
<keyword evidence="1" id="KW-0812">Transmembrane</keyword>
<proteinExistence type="predicted"/>
<dbReference type="RefSeq" id="WP_010867948.1">
    <property type="nucleotide sequence ID" value="NC_000868.1"/>
</dbReference>
<feature type="transmembrane region" description="Helical" evidence="1">
    <location>
        <begin position="62"/>
        <end position="85"/>
    </location>
</feature>
<feature type="transmembrane region" description="Helical" evidence="1">
    <location>
        <begin position="12"/>
        <end position="42"/>
    </location>
</feature>
<dbReference type="HOGENOM" id="CLU_105758_1_1_2"/>
<dbReference type="PATRIC" id="fig|272844.11.peg.872"/>
<dbReference type="EMBL" id="HE613800">
    <property type="protein sequence ID" value="CCE70228.1"/>
    <property type="molecule type" value="Genomic_DNA"/>
</dbReference>
<keyword evidence="1" id="KW-1133">Transmembrane helix</keyword>
<dbReference type="Pfam" id="PF06195">
    <property type="entry name" value="DUF996"/>
    <property type="match status" value="1"/>
</dbReference>
<dbReference type="STRING" id="272844.PAB1809"/>
<organism evidence="2 4">
    <name type="scientific">Pyrococcus abyssi (strain GE5 / Orsay)</name>
    <dbReference type="NCBI Taxonomy" id="272844"/>
    <lineage>
        <taxon>Archaea</taxon>
        <taxon>Methanobacteriati</taxon>
        <taxon>Methanobacteriota</taxon>
        <taxon>Thermococci</taxon>
        <taxon>Thermococcales</taxon>
        <taxon>Thermococcaceae</taxon>
        <taxon>Pyrococcus</taxon>
    </lineage>
</organism>
<feature type="transmembrane region" description="Helical" evidence="1">
    <location>
        <begin position="97"/>
        <end position="123"/>
    </location>
</feature>
<reference evidence="2" key="2">
    <citation type="journal article" date="2000" name="J. Mol. Biol.">
        <title>Archaeal homologs of eukaryotic methylation guide small nucleolar RNAs: lessons from the Pyrococcus genomes.</title>
        <authorList>
            <person name="Gaspin C."/>
            <person name="Cavaille J."/>
            <person name="Erauso G."/>
        </authorList>
    </citation>
    <scope>NUCLEOTIDE SEQUENCE</scope>
    <source>
        <strain evidence="2">Orsay</strain>
    </source>
</reference>
<evidence type="ECO:0000313" key="4">
    <source>
        <dbReference type="Proteomes" id="UP000000810"/>
    </source>
</evidence>
<accession>Q9V0G3</accession>
<dbReference type="OrthoDB" id="86307at2157"/>
<keyword evidence="4" id="KW-1185">Reference proteome</keyword>
<evidence type="ECO:0000313" key="3">
    <source>
        <dbReference type="EMBL" id="CCE70228.1"/>
    </source>
</evidence>
<reference evidence="2" key="3">
    <citation type="journal article" date="2001" name="Genome Res.">
        <title>Genome evolution at the genus level: comparison of three complete genomes of hyperthermophilic archaea.</title>
        <authorList>
            <person name="Lecompte O."/>
            <person name="Ripp R."/>
            <person name="Puzos-Barbe V."/>
            <person name="Duprat S."/>
            <person name="Heilig R."/>
            <person name="Dietrich J."/>
            <person name="Thierry J.C."/>
            <person name="Poch O."/>
        </authorList>
    </citation>
    <scope>NUCLEOTIDE SEQUENCE</scope>
    <source>
        <strain evidence="2">Orsay</strain>
    </source>
</reference>
<dbReference type="KEGG" id="pab:PAB1809"/>
<name>Q9V0G3_PYRAB</name>
<evidence type="ECO:0000313" key="2">
    <source>
        <dbReference type="EMBL" id="CAB49740.1"/>
    </source>
</evidence>
<keyword evidence="1" id="KW-0472">Membrane</keyword>
<reference evidence="3 5" key="5">
    <citation type="journal article" date="2012" name="Curr. Microbiol.">
        <title>Re-annotation of two hyperthermophilic archaea Pyrococcus abyssi GE5 and Pyrococcus furiosus DSM 3638.</title>
        <authorList>
            <person name="Gao J."/>
            <person name="Wang J."/>
        </authorList>
    </citation>
    <scope>GENOME REANNOTATION</scope>
    <source>
        <strain evidence="3">GE5</strain>
        <strain evidence="5">GE5 / Orsay</strain>
    </source>
</reference>
<dbReference type="eggNOG" id="arCOG01644">
    <property type="taxonomic scope" value="Archaea"/>
</dbReference>
<protein>
    <recommendedName>
        <fullName evidence="6">DUF996 domain-containing protein</fullName>
    </recommendedName>
</protein>
<evidence type="ECO:0000313" key="5">
    <source>
        <dbReference type="Proteomes" id="UP000009139"/>
    </source>
</evidence>
<dbReference type="Proteomes" id="UP000000810">
    <property type="component" value="Chromosome"/>
</dbReference>
<evidence type="ECO:0008006" key="6">
    <source>
        <dbReference type="Google" id="ProtNLM"/>
    </source>
</evidence>
<dbReference type="EMBL" id="AJ248285">
    <property type="protein sequence ID" value="CAB49740.1"/>
    <property type="molecule type" value="Genomic_DNA"/>
</dbReference>
<sequence>MSLSNAKLYGGIGAILQLVSIFAGTYSWLLSIVGLVLVFLAVKIISEEAGDSDIFNYYLKAFISMVAGLLLFFVIIVATAGTAIIKGLKGGMMSPEHFFAILGSILIGFVILWIAYIIGTYFQKKSFELIAQYTDVGLFKTTGLLYFIGAILLIIAIGALILLIGAILEIVAFFSLPDEIKKLERSAVSP</sequence>
<gene>
    <name evidence="2" type="ordered locus">PAB1809</name>
</gene>
<dbReference type="PIRSF" id="PIRSF019678">
    <property type="entry name" value="UCP019678"/>
    <property type="match status" value="1"/>
</dbReference>
<evidence type="ECO:0000256" key="1">
    <source>
        <dbReference type="SAM" id="Phobius"/>
    </source>
</evidence>